<evidence type="ECO:0000313" key="3">
    <source>
        <dbReference type="EMBL" id="SLM35516.1"/>
    </source>
</evidence>
<feature type="region of interest" description="Disordered" evidence="2">
    <location>
        <begin position="1"/>
        <end position="83"/>
    </location>
</feature>
<reference evidence="4" key="1">
    <citation type="submission" date="2017-03" db="EMBL/GenBank/DDBJ databases">
        <authorList>
            <person name="Sharma R."/>
            <person name="Thines M."/>
        </authorList>
    </citation>
    <scope>NUCLEOTIDE SEQUENCE [LARGE SCALE GENOMIC DNA]</scope>
</reference>
<feature type="compositionally biased region" description="Polar residues" evidence="2">
    <location>
        <begin position="28"/>
        <end position="61"/>
    </location>
</feature>
<dbReference type="Proteomes" id="UP000192927">
    <property type="component" value="Unassembled WGS sequence"/>
</dbReference>
<protein>
    <submittedName>
        <fullName evidence="3">Uncharacterized protein</fullName>
    </submittedName>
</protein>
<evidence type="ECO:0000256" key="2">
    <source>
        <dbReference type="SAM" id="MobiDB-lite"/>
    </source>
</evidence>
<accession>A0A1W5CXF2</accession>
<name>A0A1W5CXF2_9LECA</name>
<feature type="coiled-coil region" evidence="1">
    <location>
        <begin position="494"/>
        <end position="610"/>
    </location>
</feature>
<dbReference type="EMBL" id="FWEW01000736">
    <property type="protein sequence ID" value="SLM35516.1"/>
    <property type="molecule type" value="Genomic_DNA"/>
</dbReference>
<dbReference type="AlphaFoldDB" id="A0A1W5CXF2"/>
<keyword evidence="1" id="KW-0175">Coiled coil</keyword>
<proteinExistence type="predicted"/>
<organism evidence="3 4">
    <name type="scientific">Lasallia pustulata</name>
    <dbReference type="NCBI Taxonomy" id="136370"/>
    <lineage>
        <taxon>Eukaryota</taxon>
        <taxon>Fungi</taxon>
        <taxon>Dikarya</taxon>
        <taxon>Ascomycota</taxon>
        <taxon>Pezizomycotina</taxon>
        <taxon>Lecanoromycetes</taxon>
        <taxon>OSLEUM clade</taxon>
        <taxon>Umbilicariomycetidae</taxon>
        <taxon>Umbilicariales</taxon>
        <taxon>Umbilicariaceae</taxon>
        <taxon>Lasallia</taxon>
    </lineage>
</organism>
<feature type="coiled-coil region" evidence="1">
    <location>
        <begin position="200"/>
        <end position="227"/>
    </location>
</feature>
<sequence length="681" mass="76370">MAKGDIQYDAGAIEDDRPIAVRRKRRSSTGLQQPAQHTRSSTPDASAQSSAVRLENTSSPQKPKKRVRFSDPGPEIIKSSSSTGLTPYVRRTILTPTSRSSLPSSTRLLAQSPRRRLSLPIQMPSPSPITGELQFAPLRQVLDERVKRRLRRNNLSEELNEIDAERLEDGKRQQELQVLKNELAKMREHDVDMKDAAQCDNTSEKRVRELEGELQSLKDEMRERSTTCESISADNRHEDIARTDVNVADEESEDEFMMVNFDSDGTLLDEKTRPSLSATSSAAIQVAMPDPAHGALQQELTNLQATLAANTARFTTVRLSLERLFPGENTLPLQTSEPQPILDSILWHLHYLKHQLGATESALSAKQTQESNLRTQFNAVLQQLDRARTHAQEQDASKTKLSSDAKTEIRQFEIDLDEKERSIQKLQNALETYRNEVSSLEMLVTRLESEHADAVAAMTGDLERTVAGIRGEMDEAVADLECKVEAETKGRRAAEQAAVERGENVRELEELEKELRGSMNEKQRVIRELEKSIEKQSQMKEQEIGALNVSVGKLASSLADARAELLKLEAERVRLVGRVEEERECGVRAVEKVKEEMKGCMEKVEEATEAHVKDVHSRGAEVVENKGLLTPVSAVRFRDAESCKGYVEIKRGNSRRKRRLDSGVGILEEEADEEEVDAVMV</sequence>
<feature type="coiled-coil region" evidence="1">
    <location>
        <begin position="402"/>
        <end position="450"/>
    </location>
</feature>
<keyword evidence="4" id="KW-1185">Reference proteome</keyword>
<evidence type="ECO:0000313" key="4">
    <source>
        <dbReference type="Proteomes" id="UP000192927"/>
    </source>
</evidence>
<evidence type="ECO:0000256" key="1">
    <source>
        <dbReference type="SAM" id="Coils"/>
    </source>
</evidence>